<feature type="compositionally biased region" description="Polar residues" evidence="4">
    <location>
        <begin position="218"/>
        <end position="245"/>
    </location>
</feature>
<dbReference type="OrthoDB" id="1113371at2759"/>
<dbReference type="GO" id="GO:0006508">
    <property type="term" value="P:proteolysis"/>
    <property type="evidence" value="ECO:0007669"/>
    <property type="project" value="UniProtKB-KW"/>
</dbReference>
<evidence type="ECO:0000256" key="3">
    <source>
        <dbReference type="ARBA" id="ARBA00022801"/>
    </source>
</evidence>
<dbReference type="SUPFAM" id="SSF54001">
    <property type="entry name" value="Cysteine proteinases"/>
    <property type="match status" value="1"/>
</dbReference>
<name>A0A565AND9_9BRAS</name>
<sequence>MGDDPHKSKELDGWKRLTIWLILAIILVDSILHSDDPAPEGSLLWENDELDTHVMYVESLLKNGFEFDDNHWFGGQKKTQKDNKKVESVDLQQSKRMTGKKCVRDERINNNDDDDFKTSKIVNDVHGEKNYVYGEDGEGVRSDQCQSIIGELRRGLLLQRQHTDNVVEGLKSYIDKKISEALSKIMDLFVESSPVIHDSTRTKKSRVSNKDVHAPSVRTRTSGHAGLKSSTQQMADKNLPTSGQFAPSLPIKRVSKKILPSTSDTHVHKPNVNVSQPMMDVQHLTDNRHPMEATMKEPRSPSPHPDLTDLPMHDDQSIPSNTIDVRDSSALNVRMDMESDDVCVPSPFNGHALEKGKEAETGYVSTDMVGNLRTSAVDKDAQLEEDSKDMEGGGIRVHSLFNGRTSEEGKKAEIGDVSTDMVGSNVRVSSPSNIEEDSKETSPSRIIDDVIQNLNRGVMLGGKAVTDVQGPDSMRDGPARVRVPTLKMQEYVAVVQKPKAVIAGSIQYNPLNGINHDHFSKLNDRTITIFDSHRSTTRENIVKNLMQPLLVMLPYLLSDVFKSNKKLNLSLTPYTYVCHTNIAQNVKVGDCSPMAMKHLELMALNSSFEPLANLDEASIANLRMNFAFDVFEFEIHHIPLATVV</sequence>
<feature type="chain" id="PRO_5021873872" description="Ubiquitin-like protease family profile domain-containing protein" evidence="5">
    <location>
        <begin position="34"/>
        <end position="644"/>
    </location>
</feature>
<dbReference type="Proteomes" id="UP000489600">
    <property type="component" value="Unassembled WGS sequence"/>
</dbReference>
<keyword evidence="5" id="KW-0732">Signal</keyword>
<protein>
    <recommendedName>
        <fullName evidence="6">Ubiquitin-like protease family profile domain-containing protein</fullName>
    </recommendedName>
</protein>
<dbReference type="Gene3D" id="3.40.395.10">
    <property type="entry name" value="Adenoviral Proteinase, Chain A"/>
    <property type="match status" value="1"/>
</dbReference>
<evidence type="ECO:0000313" key="7">
    <source>
        <dbReference type="EMBL" id="VVA90970.1"/>
    </source>
</evidence>
<evidence type="ECO:0000256" key="5">
    <source>
        <dbReference type="SAM" id="SignalP"/>
    </source>
</evidence>
<dbReference type="InterPro" id="IPR038765">
    <property type="entry name" value="Papain-like_cys_pep_sf"/>
</dbReference>
<dbReference type="AlphaFoldDB" id="A0A565AND9"/>
<evidence type="ECO:0000256" key="2">
    <source>
        <dbReference type="ARBA" id="ARBA00022670"/>
    </source>
</evidence>
<accession>A0A565AND9</accession>
<organism evidence="7 8">
    <name type="scientific">Arabis nemorensis</name>
    <dbReference type="NCBI Taxonomy" id="586526"/>
    <lineage>
        <taxon>Eukaryota</taxon>
        <taxon>Viridiplantae</taxon>
        <taxon>Streptophyta</taxon>
        <taxon>Embryophyta</taxon>
        <taxon>Tracheophyta</taxon>
        <taxon>Spermatophyta</taxon>
        <taxon>Magnoliopsida</taxon>
        <taxon>eudicotyledons</taxon>
        <taxon>Gunneridae</taxon>
        <taxon>Pentapetalae</taxon>
        <taxon>rosids</taxon>
        <taxon>malvids</taxon>
        <taxon>Brassicales</taxon>
        <taxon>Brassicaceae</taxon>
        <taxon>Arabideae</taxon>
        <taxon>Arabis</taxon>
    </lineage>
</organism>
<evidence type="ECO:0000259" key="6">
    <source>
        <dbReference type="Pfam" id="PF02902"/>
    </source>
</evidence>
<keyword evidence="8" id="KW-1185">Reference proteome</keyword>
<evidence type="ECO:0000256" key="4">
    <source>
        <dbReference type="SAM" id="MobiDB-lite"/>
    </source>
</evidence>
<comment type="caution">
    <text evidence="7">The sequence shown here is derived from an EMBL/GenBank/DDBJ whole genome shotgun (WGS) entry which is preliminary data.</text>
</comment>
<dbReference type="InterPro" id="IPR003653">
    <property type="entry name" value="Peptidase_C48_C"/>
</dbReference>
<feature type="domain" description="Ubiquitin-like protease family profile" evidence="6">
    <location>
        <begin position="522"/>
        <end position="632"/>
    </location>
</feature>
<reference evidence="7" key="1">
    <citation type="submission" date="2019-07" db="EMBL/GenBank/DDBJ databases">
        <authorList>
            <person name="Dittberner H."/>
        </authorList>
    </citation>
    <scope>NUCLEOTIDE SEQUENCE [LARGE SCALE GENOMIC DNA]</scope>
</reference>
<gene>
    <name evidence="7" type="ORF">ANE_LOCUS1415</name>
</gene>
<proteinExistence type="inferred from homology"/>
<feature type="signal peptide" evidence="5">
    <location>
        <begin position="1"/>
        <end position="33"/>
    </location>
</feature>
<comment type="similarity">
    <text evidence="1">Belongs to the peptidase C48 family.</text>
</comment>
<dbReference type="Pfam" id="PF02902">
    <property type="entry name" value="Peptidase_C48"/>
    <property type="match status" value="1"/>
</dbReference>
<keyword evidence="2" id="KW-0645">Protease</keyword>
<evidence type="ECO:0000256" key="1">
    <source>
        <dbReference type="ARBA" id="ARBA00005234"/>
    </source>
</evidence>
<feature type="region of interest" description="Disordered" evidence="4">
    <location>
        <begin position="200"/>
        <end position="247"/>
    </location>
</feature>
<dbReference type="EMBL" id="CABITT030000001">
    <property type="protein sequence ID" value="VVA90970.1"/>
    <property type="molecule type" value="Genomic_DNA"/>
</dbReference>
<dbReference type="GO" id="GO:0008234">
    <property type="term" value="F:cysteine-type peptidase activity"/>
    <property type="evidence" value="ECO:0007669"/>
    <property type="project" value="InterPro"/>
</dbReference>
<evidence type="ECO:0000313" key="8">
    <source>
        <dbReference type="Proteomes" id="UP000489600"/>
    </source>
</evidence>
<keyword evidence="3" id="KW-0378">Hydrolase</keyword>
<feature type="region of interest" description="Disordered" evidence="4">
    <location>
        <begin position="422"/>
        <end position="443"/>
    </location>
</feature>